<dbReference type="PANTHER" id="PTHR46400">
    <property type="entry name" value="RING/U-BOX SUPERFAMILY PROTEIN"/>
    <property type="match status" value="1"/>
</dbReference>
<dbReference type="Proteomes" id="UP000231279">
    <property type="component" value="Unassembled WGS sequence"/>
</dbReference>
<keyword evidence="4" id="KW-1185">Reference proteome</keyword>
<dbReference type="GO" id="GO:0016567">
    <property type="term" value="P:protein ubiquitination"/>
    <property type="evidence" value="ECO:0007669"/>
    <property type="project" value="InterPro"/>
</dbReference>
<dbReference type="Gene3D" id="3.30.40.10">
    <property type="entry name" value="Zinc/RING finger domain, C3HC4 (zinc finger)"/>
    <property type="match status" value="1"/>
</dbReference>
<dbReference type="GO" id="GO:0008270">
    <property type="term" value="F:zinc ion binding"/>
    <property type="evidence" value="ECO:0007669"/>
    <property type="project" value="UniProtKB-KW"/>
</dbReference>
<sequence>MDNEEYHNYLNGLTPAEIAENLKHFLPEFEDFDVEEVMLQQESAFLYFENSRNQDVRCDQGQDNNRSVFFATDSVSSSHGPAYMESQLALDEALARALELGDEYDDFSHLYISQPTSSALDHNTRSTFTETPNTAVGQIMMQDDIDPDTMTYEQLQAVGESVGIESKGLPAEVISRLPTFKYRKKQEKEECVICCAEYKDGIELTSLPCAHYYHSECITHWLQIKKHCPVCQQEVQE</sequence>
<dbReference type="InterPro" id="IPR013083">
    <property type="entry name" value="Znf_RING/FYVE/PHD"/>
</dbReference>
<dbReference type="GO" id="GO:0031624">
    <property type="term" value="F:ubiquitin conjugating enzyme binding"/>
    <property type="evidence" value="ECO:0007669"/>
    <property type="project" value="TreeGrafter"/>
</dbReference>
<dbReference type="GO" id="GO:0004842">
    <property type="term" value="F:ubiquitin-protein transferase activity"/>
    <property type="evidence" value="ECO:0007669"/>
    <property type="project" value="InterPro"/>
</dbReference>
<dbReference type="PROSITE" id="PS50089">
    <property type="entry name" value="ZF_RING_2"/>
    <property type="match status" value="1"/>
</dbReference>
<dbReference type="Pfam" id="PF13639">
    <property type="entry name" value="zf-RING_2"/>
    <property type="match status" value="1"/>
</dbReference>
<keyword evidence="1" id="KW-0863">Zinc-finger</keyword>
<dbReference type="GO" id="GO:0046621">
    <property type="term" value="P:negative regulation of organ growth"/>
    <property type="evidence" value="ECO:0007669"/>
    <property type="project" value="InterPro"/>
</dbReference>
<accession>A0A2G9GGW0</accession>
<dbReference type="SMART" id="SM00184">
    <property type="entry name" value="RING"/>
    <property type="match status" value="1"/>
</dbReference>
<protein>
    <submittedName>
        <fullName evidence="3">Anaphase-promoting complex (APC), subunit 11</fullName>
    </submittedName>
</protein>
<name>A0A2G9GGW0_9LAMI</name>
<dbReference type="SUPFAM" id="SSF57850">
    <property type="entry name" value="RING/U-box"/>
    <property type="match status" value="1"/>
</dbReference>
<evidence type="ECO:0000313" key="4">
    <source>
        <dbReference type="Proteomes" id="UP000231279"/>
    </source>
</evidence>
<dbReference type="GO" id="GO:0048437">
    <property type="term" value="P:floral organ development"/>
    <property type="evidence" value="ECO:0007669"/>
    <property type="project" value="TreeGrafter"/>
</dbReference>
<reference evidence="4" key="1">
    <citation type="journal article" date="2018" name="Gigascience">
        <title>Genome assembly of the Pink Ipe (Handroanthus impetiginosus, Bignoniaceae), a highly valued, ecologically keystone Neotropical timber forest tree.</title>
        <authorList>
            <person name="Silva-Junior O.B."/>
            <person name="Grattapaglia D."/>
            <person name="Novaes E."/>
            <person name="Collevatti R.G."/>
        </authorList>
    </citation>
    <scope>NUCLEOTIDE SEQUENCE [LARGE SCALE GENOMIC DNA]</scope>
    <source>
        <strain evidence="4">cv. UFG-1</strain>
    </source>
</reference>
<keyword evidence="1" id="KW-0862">Zinc</keyword>
<proteinExistence type="predicted"/>
<dbReference type="STRING" id="429701.A0A2G9GGW0"/>
<dbReference type="InterPro" id="IPR033276">
    <property type="entry name" value="BB"/>
</dbReference>
<feature type="domain" description="RING-type" evidence="2">
    <location>
        <begin position="191"/>
        <end position="232"/>
    </location>
</feature>
<dbReference type="PANTHER" id="PTHR46400:SF14">
    <property type="entry name" value="E3 UBIQUITIN LIGASE BIG BROTHER-LIKE"/>
    <property type="match status" value="1"/>
</dbReference>
<gene>
    <name evidence="3" type="ORF">CDL12_22930</name>
</gene>
<dbReference type="EMBL" id="NKXS01005109">
    <property type="protein sequence ID" value="PIN04533.1"/>
    <property type="molecule type" value="Genomic_DNA"/>
</dbReference>
<dbReference type="FunFam" id="3.30.40.10:FF:000226">
    <property type="entry name" value="E3 ubiquitin ligase BIG BROTHER"/>
    <property type="match status" value="1"/>
</dbReference>
<keyword evidence="1" id="KW-0479">Metal-binding</keyword>
<organism evidence="3 4">
    <name type="scientific">Handroanthus impetiginosus</name>
    <dbReference type="NCBI Taxonomy" id="429701"/>
    <lineage>
        <taxon>Eukaryota</taxon>
        <taxon>Viridiplantae</taxon>
        <taxon>Streptophyta</taxon>
        <taxon>Embryophyta</taxon>
        <taxon>Tracheophyta</taxon>
        <taxon>Spermatophyta</taxon>
        <taxon>Magnoliopsida</taxon>
        <taxon>eudicotyledons</taxon>
        <taxon>Gunneridae</taxon>
        <taxon>Pentapetalae</taxon>
        <taxon>asterids</taxon>
        <taxon>lamiids</taxon>
        <taxon>Lamiales</taxon>
        <taxon>Bignoniaceae</taxon>
        <taxon>Crescentiina</taxon>
        <taxon>Tabebuia alliance</taxon>
        <taxon>Handroanthus</taxon>
    </lineage>
</organism>
<comment type="caution">
    <text evidence="3">The sequence shown here is derived from an EMBL/GenBank/DDBJ whole genome shotgun (WGS) entry which is preliminary data.</text>
</comment>
<evidence type="ECO:0000256" key="1">
    <source>
        <dbReference type="PROSITE-ProRule" id="PRU00175"/>
    </source>
</evidence>
<evidence type="ECO:0000259" key="2">
    <source>
        <dbReference type="PROSITE" id="PS50089"/>
    </source>
</evidence>
<evidence type="ECO:0000313" key="3">
    <source>
        <dbReference type="EMBL" id="PIN04533.1"/>
    </source>
</evidence>
<dbReference type="AlphaFoldDB" id="A0A2G9GGW0"/>
<dbReference type="InterPro" id="IPR001841">
    <property type="entry name" value="Znf_RING"/>
</dbReference>
<dbReference type="OrthoDB" id="884597at2759"/>